<dbReference type="OrthoDB" id="9787207at2"/>
<comment type="caution">
    <text evidence="1">The sequence shown here is derived from an EMBL/GenBank/DDBJ whole genome shotgun (WGS) entry which is preliminary data.</text>
</comment>
<keyword evidence="2" id="KW-1185">Reference proteome</keyword>
<dbReference type="AlphaFoldDB" id="A0A5J5J3F9"/>
<evidence type="ECO:0000313" key="1">
    <source>
        <dbReference type="EMBL" id="KAA9107963.1"/>
    </source>
</evidence>
<accession>A0A5J5J3F9</accession>
<dbReference type="PANTHER" id="PTHR30528">
    <property type="entry name" value="CYTOPLASMIC PROTEIN"/>
    <property type="match status" value="1"/>
</dbReference>
<proteinExistence type="predicted"/>
<sequence length="360" mass="40995">MTHQLTRDEARRIIVRAQLLDADRPGDVVEVAEQICWIKIDPTATIAPCEDTELWSRIGWSYEPGQLKKAVEIDRLLFEFDGAFRPISLLPLMLPKMRTWPTRESTKQWLEANDAFRSDVIARLRAEGPLLTSDIPDTAQVSRAPDGWSGSNQVPIMLDFLVRQGVVAVAGRHGRHKRWDLAERVYPQNLPEYDADEAAHLLEERWLRASGLARPHWYWSGVGKTSGEAAVVEGSKNTFRVDPEAIAALEQDDGGRVAFLSPYDGMLFDRKRLEEVFEFTYVLEQFKKKADRVYGFFAHPILIGDRFVGMLDAEVDRERGELRVNAVHEFMPLEPEEDEMVRAEIAELADWLGVGLAEPR</sequence>
<dbReference type="PANTHER" id="PTHR30528:SF0">
    <property type="entry name" value="CYTOPLASMIC PROTEIN"/>
    <property type="match status" value="1"/>
</dbReference>
<dbReference type="EMBL" id="VYSA01000002">
    <property type="protein sequence ID" value="KAA9107963.1"/>
    <property type="molecule type" value="Genomic_DNA"/>
</dbReference>
<dbReference type="Proteomes" id="UP000325827">
    <property type="component" value="Unassembled WGS sequence"/>
</dbReference>
<dbReference type="RefSeq" id="WP_150448993.1">
    <property type="nucleotide sequence ID" value="NZ_VYSA01000002.1"/>
</dbReference>
<dbReference type="Pfam" id="PF06224">
    <property type="entry name" value="AlkZ-like"/>
    <property type="match status" value="1"/>
</dbReference>
<name>A0A5J5J3F9_9MICO</name>
<protein>
    <submittedName>
        <fullName evidence="1">Winged helix-turn-helix domain-containing protein</fullName>
    </submittedName>
</protein>
<reference evidence="2" key="1">
    <citation type="submission" date="2019-09" db="EMBL/GenBank/DDBJ databases">
        <title>Mumia zhuanghuii sp. nov. isolated from the intestinal contents of plateau pika (Ochotona curzoniae) in the Qinghai-Tibet plateau of China.</title>
        <authorList>
            <person name="Tian Z."/>
        </authorList>
    </citation>
    <scope>NUCLEOTIDE SEQUENCE [LARGE SCALE GENOMIC DNA]</scope>
    <source>
        <strain evidence="2">JCM 30598</strain>
    </source>
</reference>
<gene>
    <name evidence="1" type="ORF">F6B43_11095</name>
</gene>
<dbReference type="InterPro" id="IPR009351">
    <property type="entry name" value="AlkZ-like"/>
</dbReference>
<organism evidence="1 2">
    <name type="scientific">Microbacterium rhizomatis</name>
    <dbReference type="NCBI Taxonomy" id="1631477"/>
    <lineage>
        <taxon>Bacteria</taxon>
        <taxon>Bacillati</taxon>
        <taxon>Actinomycetota</taxon>
        <taxon>Actinomycetes</taxon>
        <taxon>Micrococcales</taxon>
        <taxon>Microbacteriaceae</taxon>
        <taxon>Microbacterium</taxon>
    </lineage>
</organism>
<evidence type="ECO:0000313" key="2">
    <source>
        <dbReference type="Proteomes" id="UP000325827"/>
    </source>
</evidence>